<keyword evidence="2" id="KW-0472">Membrane</keyword>
<feature type="transmembrane region" description="Helical" evidence="2">
    <location>
        <begin position="132"/>
        <end position="151"/>
    </location>
</feature>
<dbReference type="AlphaFoldDB" id="A0A1E7FIY9"/>
<organism evidence="3 4">
    <name type="scientific">Fragilariopsis cylindrus CCMP1102</name>
    <dbReference type="NCBI Taxonomy" id="635003"/>
    <lineage>
        <taxon>Eukaryota</taxon>
        <taxon>Sar</taxon>
        <taxon>Stramenopiles</taxon>
        <taxon>Ochrophyta</taxon>
        <taxon>Bacillariophyta</taxon>
        <taxon>Bacillariophyceae</taxon>
        <taxon>Bacillariophycidae</taxon>
        <taxon>Bacillariales</taxon>
        <taxon>Bacillariaceae</taxon>
        <taxon>Fragilariopsis</taxon>
    </lineage>
</organism>
<evidence type="ECO:0000256" key="1">
    <source>
        <dbReference type="SAM" id="MobiDB-lite"/>
    </source>
</evidence>
<dbReference type="InParanoid" id="A0A1E7FIY9"/>
<dbReference type="KEGG" id="fcy:FRACYDRAFT_238569"/>
<feature type="compositionally biased region" description="Acidic residues" evidence="1">
    <location>
        <begin position="232"/>
        <end position="251"/>
    </location>
</feature>
<feature type="compositionally biased region" description="Basic residues" evidence="1">
    <location>
        <begin position="197"/>
        <end position="208"/>
    </location>
</feature>
<proteinExistence type="predicted"/>
<evidence type="ECO:0000256" key="2">
    <source>
        <dbReference type="SAM" id="Phobius"/>
    </source>
</evidence>
<accession>A0A1E7FIY9</accession>
<name>A0A1E7FIY9_9STRA</name>
<gene>
    <name evidence="3" type="ORF">FRACYDRAFT_238569</name>
</gene>
<feature type="transmembrane region" description="Helical" evidence="2">
    <location>
        <begin position="24"/>
        <end position="45"/>
    </location>
</feature>
<dbReference type="OrthoDB" id="52663at2759"/>
<dbReference type="Proteomes" id="UP000095751">
    <property type="component" value="Unassembled WGS sequence"/>
</dbReference>
<feature type="transmembrane region" description="Helical" evidence="2">
    <location>
        <begin position="100"/>
        <end position="125"/>
    </location>
</feature>
<reference evidence="3 4" key="1">
    <citation type="submission" date="2016-09" db="EMBL/GenBank/DDBJ databases">
        <title>Extensive genetic diversity and differential bi-allelic expression allows diatom success in the polar Southern Ocean.</title>
        <authorList>
            <consortium name="DOE Joint Genome Institute"/>
            <person name="Mock T."/>
            <person name="Otillar R.P."/>
            <person name="Strauss J."/>
            <person name="Dupont C."/>
            <person name="Frickenhaus S."/>
            <person name="Maumus F."/>
            <person name="Mcmullan M."/>
            <person name="Sanges R."/>
            <person name="Schmutz J."/>
            <person name="Toseland A."/>
            <person name="Valas R."/>
            <person name="Veluchamy A."/>
            <person name="Ward B.J."/>
            <person name="Allen A."/>
            <person name="Barry K."/>
            <person name="Falciatore A."/>
            <person name="Ferrante M."/>
            <person name="Fortunato A.E."/>
            <person name="Gloeckner G."/>
            <person name="Gruber A."/>
            <person name="Hipkin R."/>
            <person name="Janech M."/>
            <person name="Kroth P."/>
            <person name="Leese F."/>
            <person name="Lindquist E."/>
            <person name="Lyon B.R."/>
            <person name="Martin J."/>
            <person name="Mayer C."/>
            <person name="Parker M."/>
            <person name="Quesneville H."/>
            <person name="Raymond J."/>
            <person name="Uhlig C."/>
            <person name="Valentin K.U."/>
            <person name="Worden A.Z."/>
            <person name="Armbrust E.V."/>
            <person name="Bowler C."/>
            <person name="Green B."/>
            <person name="Moulton V."/>
            <person name="Van Oosterhout C."/>
            <person name="Grigoriev I."/>
        </authorList>
    </citation>
    <scope>NUCLEOTIDE SEQUENCE [LARGE SCALE GENOMIC DNA]</scope>
    <source>
        <strain evidence="3 4">CCMP1102</strain>
    </source>
</reference>
<protein>
    <submittedName>
        <fullName evidence="3">Uncharacterized protein</fullName>
    </submittedName>
</protein>
<evidence type="ECO:0000313" key="3">
    <source>
        <dbReference type="EMBL" id="OEU18136.1"/>
    </source>
</evidence>
<feature type="region of interest" description="Disordered" evidence="1">
    <location>
        <begin position="192"/>
        <end position="326"/>
    </location>
</feature>
<keyword evidence="4" id="KW-1185">Reference proteome</keyword>
<keyword evidence="2" id="KW-1133">Transmembrane helix</keyword>
<evidence type="ECO:0000313" key="4">
    <source>
        <dbReference type="Proteomes" id="UP000095751"/>
    </source>
</evidence>
<keyword evidence="2" id="KW-0812">Transmembrane</keyword>
<feature type="compositionally biased region" description="Acidic residues" evidence="1">
    <location>
        <begin position="261"/>
        <end position="276"/>
    </location>
</feature>
<sequence>MCIYDIYGPCSYPHGRCFTIMAQLFSIGSFITSTMALTSCLYVYVQPIPIEGQVELPKEGFGFLSRQIKIKEPPSYGKSCVFYTANERSMYFDSMWNTGYTMAMFSVIIGIFIMVITLSTCCIAYKEKTFDIMYWFCIICFICQMLTFMAWGSELCTGEIEYECTWSSGTGMNITAAMMWIWAANMIKSFPEALPPPKRRPRNRNRNRNRGDGNDDDSADGDVMLNNVYRDDDNDDGYDDEGDGYYDEDGNWVEGGNSGPMEDDEYDEDGYYDDDGNWVANEDNQYGDDGDGDNWAAEDQGSNNNNKEWEEEEEENNDSISSRKIT</sequence>
<dbReference type="EMBL" id="KV784357">
    <property type="protein sequence ID" value="OEU18136.1"/>
    <property type="molecule type" value="Genomic_DNA"/>
</dbReference>